<dbReference type="Proteomes" id="UP000553888">
    <property type="component" value="Unassembled WGS sequence"/>
</dbReference>
<dbReference type="InterPro" id="IPR051164">
    <property type="entry name" value="NmrA-like_oxidored"/>
</dbReference>
<sequence length="254" mass="26635">MKIAIAGATGVVGRHTVAAAEAAGHDVVPLSRSAGHDILDAAATVAALDDVEALIDVTSVATIKEREAVEFFERGTRALLEAERLAGVPHHVALSIVGIDDIDDGYYAGKLAQERVLAAEHGAVDWTVLRATQFHEFAEQTLVRATVGPVTVAPKALVRTVAAREVGARLAELAAAPAVGRATDLAGPEQASLADLMRRMLQHDGARRRLVEARLPGAFGRGMASGALAGEPDADRGTITFDAWLDSPDHIRVI</sequence>
<dbReference type="SUPFAM" id="SSF51735">
    <property type="entry name" value="NAD(P)-binding Rossmann-fold domains"/>
    <property type="match status" value="1"/>
</dbReference>
<dbReference type="AlphaFoldDB" id="A0A852Y8Y4"/>
<dbReference type="InterPro" id="IPR016040">
    <property type="entry name" value="NAD(P)-bd_dom"/>
</dbReference>
<dbReference type="InterPro" id="IPR036291">
    <property type="entry name" value="NAD(P)-bd_dom_sf"/>
</dbReference>
<dbReference type="PANTHER" id="PTHR42748:SF3">
    <property type="entry name" value="BLL4366 PROTEIN"/>
    <property type="match status" value="1"/>
</dbReference>
<dbReference type="Pfam" id="PF13460">
    <property type="entry name" value="NAD_binding_10"/>
    <property type="match status" value="1"/>
</dbReference>
<dbReference type="EMBL" id="JACBZY010000001">
    <property type="protein sequence ID" value="NYG98322.1"/>
    <property type="molecule type" value="Genomic_DNA"/>
</dbReference>
<feature type="domain" description="NAD(P)-binding" evidence="2">
    <location>
        <begin position="7"/>
        <end position="147"/>
    </location>
</feature>
<reference evidence="3 4" key="1">
    <citation type="submission" date="2020-07" db="EMBL/GenBank/DDBJ databases">
        <title>Sequencing the genomes of 1000 actinobacteria strains.</title>
        <authorList>
            <person name="Klenk H.-P."/>
        </authorList>
    </citation>
    <scope>NUCLEOTIDE SEQUENCE [LARGE SCALE GENOMIC DNA]</scope>
    <source>
        <strain evidence="3 4">DSM 23141</strain>
    </source>
</reference>
<protein>
    <submittedName>
        <fullName evidence="3">Uncharacterized protein YbjT (DUF2867 family)</fullName>
    </submittedName>
</protein>
<name>A0A852Y8Y4_9MICO</name>
<accession>A0A852Y8Y4</accession>
<comment type="caution">
    <text evidence="3">The sequence shown here is derived from an EMBL/GenBank/DDBJ whole genome shotgun (WGS) entry which is preliminary data.</text>
</comment>
<organism evidence="3 4">
    <name type="scientific">Schumannella luteola</name>
    <dbReference type="NCBI Taxonomy" id="472059"/>
    <lineage>
        <taxon>Bacteria</taxon>
        <taxon>Bacillati</taxon>
        <taxon>Actinomycetota</taxon>
        <taxon>Actinomycetes</taxon>
        <taxon>Micrococcales</taxon>
        <taxon>Microbacteriaceae</taxon>
        <taxon>Schumannella</taxon>
    </lineage>
</organism>
<evidence type="ECO:0000256" key="1">
    <source>
        <dbReference type="ARBA" id="ARBA00022857"/>
    </source>
</evidence>
<evidence type="ECO:0000313" key="3">
    <source>
        <dbReference type="EMBL" id="NYG98322.1"/>
    </source>
</evidence>
<dbReference type="Gene3D" id="3.40.50.720">
    <property type="entry name" value="NAD(P)-binding Rossmann-like Domain"/>
    <property type="match status" value="1"/>
</dbReference>
<dbReference type="PANTHER" id="PTHR42748">
    <property type="entry name" value="NITROGEN METABOLITE REPRESSION PROTEIN NMRA FAMILY MEMBER"/>
    <property type="match status" value="1"/>
</dbReference>
<proteinExistence type="predicted"/>
<evidence type="ECO:0000259" key="2">
    <source>
        <dbReference type="Pfam" id="PF13460"/>
    </source>
</evidence>
<evidence type="ECO:0000313" key="4">
    <source>
        <dbReference type="Proteomes" id="UP000553888"/>
    </source>
</evidence>
<gene>
    <name evidence="3" type="ORF">BJ979_000948</name>
</gene>
<keyword evidence="4" id="KW-1185">Reference proteome</keyword>
<dbReference type="RefSeq" id="WP_179565690.1">
    <property type="nucleotide sequence ID" value="NZ_JACBZY010000001.1"/>
</dbReference>
<keyword evidence="1" id="KW-0521">NADP</keyword>